<reference evidence="1 3" key="2">
    <citation type="journal article" date="2013" name="Nature">
        <title>Insights into bilaterian evolution from three spiralian genomes.</title>
        <authorList>
            <person name="Simakov O."/>
            <person name="Marletaz F."/>
            <person name="Cho S.J."/>
            <person name="Edsinger-Gonzales E."/>
            <person name="Havlak P."/>
            <person name="Hellsten U."/>
            <person name="Kuo D.H."/>
            <person name="Larsson T."/>
            <person name="Lv J."/>
            <person name="Arendt D."/>
            <person name="Savage R."/>
            <person name="Osoegawa K."/>
            <person name="de Jong P."/>
            <person name="Grimwood J."/>
            <person name="Chapman J.A."/>
            <person name="Shapiro H."/>
            <person name="Aerts A."/>
            <person name="Otillar R.P."/>
            <person name="Terry A.Y."/>
            <person name="Boore J.L."/>
            <person name="Grigoriev I.V."/>
            <person name="Lindberg D.R."/>
            <person name="Seaver E.C."/>
            <person name="Weisblat D.A."/>
            <person name="Putnam N.H."/>
            <person name="Rokhsar D.S."/>
        </authorList>
    </citation>
    <scope>NUCLEOTIDE SEQUENCE</scope>
</reference>
<dbReference type="EnsemblMetazoa" id="HelroT166932">
    <property type="protein sequence ID" value="HelroP166932"/>
    <property type="gene ID" value="HelroG166932"/>
</dbReference>
<dbReference type="EMBL" id="AMQM01002600">
    <property type="status" value="NOT_ANNOTATED_CDS"/>
    <property type="molecule type" value="Genomic_DNA"/>
</dbReference>
<gene>
    <name evidence="2" type="primary">20201717</name>
    <name evidence="1" type="ORF">HELRODRAFT_166932</name>
</gene>
<dbReference type="KEGG" id="hro:HELRODRAFT_166932"/>
<dbReference type="GeneID" id="20201717"/>
<organism evidence="2 3">
    <name type="scientific">Helobdella robusta</name>
    <name type="common">Californian leech</name>
    <dbReference type="NCBI Taxonomy" id="6412"/>
    <lineage>
        <taxon>Eukaryota</taxon>
        <taxon>Metazoa</taxon>
        <taxon>Spiralia</taxon>
        <taxon>Lophotrochozoa</taxon>
        <taxon>Annelida</taxon>
        <taxon>Clitellata</taxon>
        <taxon>Hirudinea</taxon>
        <taxon>Rhynchobdellida</taxon>
        <taxon>Glossiphoniidae</taxon>
        <taxon>Helobdella</taxon>
    </lineage>
</organism>
<dbReference type="CTD" id="20201717"/>
<name>T1EYR7_HELRO</name>
<accession>T1EYR7</accession>
<reference evidence="2" key="3">
    <citation type="submission" date="2015-06" db="UniProtKB">
        <authorList>
            <consortium name="EnsemblMetazoa"/>
        </authorList>
    </citation>
    <scope>IDENTIFICATION</scope>
</reference>
<sequence length="102" mass="11718">MAQWLKAPGLAIAMTGFEYKEIPAYHMQYTNSNEKNVGLHSNYQNLMRRNAKWNEYTRTSQGSPGAMLLHKHLEQEVDSLAEKRLSMNISVDPTTTLHQHCN</sequence>
<dbReference type="RefSeq" id="XP_009010345.1">
    <property type="nucleotide sequence ID" value="XM_009012097.1"/>
</dbReference>
<dbReference type="EMBL" id="KB095812">
    <property type="protein sequence ID" value="ESO11857.1"/>
    <property type="molecule type" value="Genomic_DNA"/>
</dbReference>
<dbReference type="InParanoid" id="T1EYR7"/>
<keyword evidence="3" id="KW-1185">Reference proteome</keyword>
<dbReference type="HOGENOM" id="CLU_2280388_0_0_1"/>
<evidence type="ECO:0000313" key="3">
    <source>
        <dbReference type="Proteomes" id="UP000015101"/>
    </source>
</evidence>
<evidence type="ECO:0000313" key="1">
    <source>
        <dbReference type="EMBL" id="ESO11857.1"/>
    </source>
</evidence>
<evidence type="ECO:0000313" key="2">
    <source>
        <dbReference type="EnsemblMetazoa" id="HelroP166932"/>
    </source>
</evidence>
<dbReference type="Proteomes" id="UP000015101">
    <property type="component" value="Unassembled WGS sequence"/>
</dbReference>
<protein>
    <submittedName>
        <fullName evidence="1 2">Uncharacterized protein</fullName>
    </submittedName>
</protein>
<reference evidence="3" key="1">
    <citation type="submission" date="2012-12" db="EMBL/GenBank/DDBJ databases">
        <authorList>
            <person name="Hellsten U."/>
            <person name="Grimwood J."/>
            <person name="Chapman J.A."/>
            <person name="Shapiro H."/>
            <person name="Aerts A."/>
            <person name="Otillar R.P."/>
            <person name="Terry A.Y."/>
            <person name="Boore J.L."/>
            <person name="Simakov O."/>
            <person name="Marletaz F."/>
            <person name="Cho S.-J."/>
            <person name="Edsinger-Gonzales E."/>
            <person name="Havlak P."/>
            <person name="Kuo D.-H."/>
            <person name="Larsson T."/>
            <person name="Lv J."/>
            <person name="Arendt D."/>
            <person name="Savage R."/>
            <person name="Osoegawa K."/>
            <person name="de Jong P."/>
            <person name="Lindberg D.R."/>
            <person name="Seaver E.C."/>
            <person name="Weisblat D.A."/>
            <person name="Putnam N.H."/>
            <person name="Grigoriev I.V."/>
            <person name="Rokhsar D.S."/>
        </authorList>
    </citation>
    <scope>NUCLEOTIDE SEQUENCE</scope>
</reference>
<proteinExistence type="predicted"/>
<dbReference type="AlphaFoldDB" id="T1EYR7"/>